<dbReference type="Pfam" id="PF01872">
    <property type="entry name" value="RibD_C"/>
    <property type="match status" value="1"/>
</dbReference>
<sequence>MVPDPVDHVRAQRAAGARIIVWGSVSVMRALLAAGEVDELELFVAPIALGAGTPLLAPGAAPLPLRLTSSESWAGGVVRLRYAIG</sequence>
<dbReference type="GO" id="GO:0008703">
    <property type="term" value="F:5-amino-6-(5-phosphoribosylamino)uracil reductase activity"/>
    <property type="evidence" value="ECO:0007669"/>
    <property type="project" value="InterPro"/>
</dbReference>
<evidence type="ECO:0000313" key="2">
    <source>
        <dbReference type="EMBL" id="SFE92755.1"/>
    </source>
</evidence>
<feature type="domain" description="Bacterial bifunctional deaminase-reductase C-terminal" evidence="1">
    <location>
        <begin position="13"/>
        <end position="77"/>
    </location>
</feature>
<dbReference type="InterPro" id="IPR002734">
    <property type="entry name" value="RibDG_C"/>
</dbReference>
<organism evidence="2 3">
    <name type="scientific">Actinoplanes philippinensis</name>
    <dbReference type="NCBI Taxonomy" id="35752"/>
    <lineage>
        <taxon>Bacteria</taxon>
        <taxon>Bacillati</taxon>
        <taxon>Actinomycetota</taxon>
        <taxon>Actinomycetes</taxon>
        <taxon>Micromonosporales</taxon>
        <taxon>Micromonosporaceae</taxon>
        <taxon>Actinoplanes</taxon>
    </lineage>
</organism>
<reference evidence="2 3" key="1">
    <citation type="submission" date="2016-10" db="EMBL/GenBank/DDBJ databases">
        <authorList>
            <person name="de Groot N.N."/>
        </authorList>
    </citation>
    <scope>NUCLEOTIDE SEQUENCE [LARGE SCALE GENOMIC DNA]</scope>
    <source>
        <strain evidence="2 3">DSM 43019</strain>
    </source>
</reference>
<keyword evidence="3" id="KW-1185">Reference proteome</keyword>
<dbReference type="Gene3D" id="3.40.430.10">
    <property type="entry name" value="Dihydrofolate Reductase, subunit A"/>
    <property type="match status" value="1"/>
</dbReference>
<dbReference type="InterPro" id="IPR024072">
    <property type="entry name" value="DHFR-like_dom_sf"/>
</dbReference>
<evidence type="ECO:0000259" key="1">
    <source>
        <dbReference type="Pfam" id="PF01872"/>
    </source>
</evidence>
<protein>
    <submittedName>
        <fullName evidence="2">RibD C-terminal domain-containing protein</fullName>
    </submittedName>
</protein>
<name>A0A1I2EIR7_9ACTN</name>
<proteinExistence type="predicted"/>
<dbReference type="Proteomes" id="UP000199645">
    <property type="component" value="Unassembled WGS sequence"/>
</dbReference>
<accession>A0A1I2EIR7</accession>
<dbReference type="GO" id="GO:0009231">
    <property type="term" value="P:riboflavin biosynthetic process"/>
    <property type="evidence" value="ECO:0007669"/>
    <property type="project" value="InterPro"/>
</dbReference>
<gene>
    <name evidence="2" type="ORF">SAMN05421541_104501</name>
</gene>
<dbReference type="SUPFAM" id="SSF53597">
    <property type="entry name" value="Dihydrofolate reductase-like"/>
    <property type="match status" value="1"/>
</dbReference>
<dbReference type="EMBL" id="FONV01000004">
    <property type="protein sequence ID" value="SFE92755.1"/>
    <property type="molecule type" value="Genomic_DNA"/>
</dbReference>
<evidence type="ECO:0000313" key="3">
    <source>
        <dbReference type="Proteomes" id="UP000199645"/>
    </source>
</evidence>
<dbReference type="STRING" id="35752.SAMN05421541_104501"/>
<dbReference type="AlphaFoldDB" id="A0A1I2EIR7"/>